<dbReference type="GO" id="GO:0005634">
    <property type="term" value="C:nucleus"/>
    <property type="evidence" value="ECO:0007669"/>
    <property type="project" value="UniProtKB-SubCell"/>
</dbReference>
<dbReference type="SUPFAM" id="SSF54160">
    <property type="entry name" value="Chromo domain-like"/>
    <property type="match status" value="1"/>
</dbReference>
<keyword evidence="3" id="KW-0539">Nucleus</keyword>
<evidence type="ECO:0000313" key="6">
    <source>
        <dbReference type="Proteomes" id="UP000198211"/>
    </source>
</evidence>
<evidence type="ECO:0008006" key="7">
    <source>
        <dbReference type="Google" id="ProtNLM"/>
    </source>
</evidence>
<feature type="region of interest" description="Disordered" evidence="4">
    <location>
        <begin position="1"/>
        <end position="27"/>
    </location>
</feature>
<dbReference type="InterPro" id="IPR016197">
    <property type="entry name" value="Chromo-like_dom_sf"/>
</dbReference>
<gene>
    <name evidence="5" type="ORF">PHMEG_00041254</name>
</gene>
<comment type="caution">
    <text evidence="5">The sequence shown here is derived from an EMBL/GenBank/DDBJ whole genome shotgun (WGS) entry which is preliminary data.</text>
</comment>
<accession>A0A225UD80</accession>
<dbReference type="InterPro" id="IPR000164">
    <property type="entry name" value="Histone_H3/CENP-A"/>
</dbReference>
<reference evidence="6" key="1">
    <citation type="submission" date="2017-03" db="EMBL/GenBank/DDBJ databases">
        <title>Phytopthora megakarya and P. palmivora, two closely related causual agents of cacao black pod achieved similar genome size and gene model numbers by different mechanisms.</title>
        <authorList>
            <person name="Ali S."/>
            <person name="Shao J."/>
            <person name="Larry D.J."/>
            <person name="Kronmiller B."/>
            <person name="Shen D."/>
            <person name="Strem M.D."/>
            <person name="Melnick R.L."/>
            <person name="Guiltinan M.J."/>
            <person name="Tyler B.M."/>
            <person name="Meinhardt L.W."/>
            <person name="Bailey B.A."/>
        </authorList>
    </citation>
    <scope>NUCLEOTIDE SEQUENCE [LARGE SCALE GENOMIC DNA]</scope>
    <source>
        <strain evidence="6">zdho120</strain>
    </source>
</reference>
<evidence type="ECO:0000256" key="2">
    <source>
        <dbReference type="ARBA" id="ARBA00023125"/>
    </source>
</evidence>
<evidence type="ECO:0000256" key="3">
    <source>
        <dbReference type="ARBA" id="ARBA00023242"/>
    </source>
</evidence>
<dbReference type="EMBL" id="NBNE01022578">
    <property type="protein sequence ID" value="OWY90566.1"/>
    <property type="molecule type" value="Genomic_DNA"/>
</dbReference>
<evidence type="ECO:0000256" key="4">
    <source>
        <dbReference type="SAM" id="MobiDB-lite"/>
    </source>
</evidence>
<keyword evidence="2" id="KW-0238">DNA-binding</keyword>
<dbReference type="CDD" id="cd00024">
    <property type="entry name" value="CD_CSD"/>
    <property type="match status" value="1"/>
</dbReference>
<dbReference type="Proteomes" id="UP000198211">
    <property type="component" value="Unassembled WGS sequence"/>
</dbReference>
<dbReference type="AlphaFoldDB" id="A0A225UD80"/>
<name>A0A225UD80_9STRA</name>
<evidence type="ECO:0000313" key="5">
    <source>
        <dbReference type="EMBL" id="OWY90566.1"/>
    </source>
</evidence>
<dbReference type="OrthoDB" id="115201at2759"/>
<feature type="compositionally biased region" description="Polar residues" evidence="4">
    <location>
        <begin position="1"/>
        <end position="14"/>
    </location>
</feature>
<dbReference type="PRINTS" id="PR00622">
    <property type="entry name" value="HISTONEH3"/>
</dbReference>
<keyword evidence="6" id="KW-1185">Reference proteome</keyword>
<comment type="subcellular location">
    <subcellularLocation>
        <location evidence="1">Nucleus</location>
    </subcellularLocation>
</comment>
<sequence length="264" mass="30139">MARTKQNAGRSTGGKTPRKQLAGKAQRKYVERTTRDGNYVTTLRTWDVAKIVDRKETSRGLEYRVFWINKSAKKRKYYLRSWEPKKQLLEDGFHDHLDLIDRWKASNVRDLDSFCVDDEAGQRLIAASTKGRCMFEALKVAASLAGRPDIVTDADIDAFAVETLEKFGIDIDKGTTWEVFLVFLRRLRDAGRDFIFRAISLDNFAPCGYRGVPALKKADLLDGIYLVAAYNPQFVGHCFVMKVDGQQRTVHDKGECMTVEKAEW</sequence>
<protein>
    <recommendedName>
        <fullName evidence="7">Chromo domain-containing protein</fullName>
    </recommendedName>
</protein>
<organism evidence="5 6">
    <name type="scientific">Phytophthora megakarya</name>
    <dbReference type="NCBI Taxonomy" id="4795"/>
    <lineage>
        <taxon>Eukaryota</taxon>
        <taxon>Sar</taxon>
        <taxon>Stramenopiles</taxon>
        <taxon>Oomycota</taxon>
        <taxon>Peronosporomycetes</taxon>
        <taxon>Peronosporales</taxon>
        <taxon>Peronosporaceae</taxon>
        <taxon>Phytophthora</taxon>
    </lineage>
</organism>
<proteinExistence type="predicted"/>
<evidence type="ECO:0000256" key="1">
    <source>
        <dbReference type="ARBA" id="ARBA00004123"/>
    </source>
</evidence>
<dbReference type="GO" id="GO:0003677">
    <property type="term" value="F:DNA binding"/>
    <property type="evidence" value="ECO:0007669"/>
    <property type="project" value="UniProtKB-KW"/>
</dbReference>
<dbReference type="GO" id="GO:0000786">
    <property type="term" value="C:nucleosome"/>
    <property type="evidence" value="ECO:0007669"/>
    <property type="project" value="InterPro"/>
</dbReference>
<dbReference type="GO" id="GO:0030527">
    <property type="term" value="F:structural constituent of chromatin"/>
    <property type="evidence" value="ECO:0007669"/>
    <property type="project" value="InterPro"/>
</dbReference>
<feature type="non-terminal residue" evidence="5">
    <location>
        <position position="264"/>
    </location>
</feature>